<dbReference type="EMBL" id="CAMXCT030006691">
    <property type="protein sequence ID" value="CAL4805706.1"/>
    <property type="molecule type" value="Genomic_DNA"/>
</dbReference>
<evidence type="ECO:0000313" key="7">
    <source>
        <dbReference type="EMBL" id="CAL4805706.1"/>
    </source>
</evidence>
<keyword evidence="2" id="KW-0804">Transcription</keyword>
<dbReference type="PANTHER" id="PTHR15052">
    <property type="entry name" value="RNA POLYMERASE III TRANSCRIPTION INITIATION FACTOR COMPLEX SUBUNIT"/>
    <property type="match status" value="1"/>
</dbReference>
<feature type="region of interest" description="Disordered" evidence="4">
    <location>
        <begin position="443"/>
        <end position="464"/>
    </location>
</feature>
<evidence type="ECO:0000256" key="4">
    <source>
        <dbReference type="SAM" id="MobiDB-lite"/>
    </source>
</evidence>
<reference evidence="6" key="1">
    <citation type="submission" date="2022-10" db="EMBL/GenBank/DDBJ databases">
        <authorList>
            <person name="Chen Y."/>
            <person name="Dougan E. K."/>
            <person name="Chan C."/>
            <person name="Rhodes N."/>
            <person name="Thang M."/>
        </authorList>
    </citation>
    <scope>NUCLEOTIDE SEQUENCE</scope>
</reference>
<keyword evidence="8" id="KW-1185">Reference proteome</keyword>
<feature type="compositionally biased region" description="Basic residues" evidence="4">
    <location>
        <begin position="443"/>
        <end position="458"/>
    </location>
</feature>
<gene>
    <name evidence="6" type="ORF">C1SCF055_LOCUS42966</name>
</gene>
<feature type="signal peptide" evidence="5">
    <location>
        <begin position="1"/>
        <end position="23"/>
    </location>
</feature>
<accession>A0A9P1GNX8</accession>
<organism evidence="6">
    <name type="scientific">Cladocopium goreaui</name>
    <dbReference type="NCBI Taxonomy" id="2562237"/>
    <lineage>
        <taxon>Eukaryota</taxon>
        <taxon>Sar</taxon>
        <taxon>Alveolata</taxon>
        <taxon>Dinophyceae</taxon>
        <taxon>Suessiales</taxon>
        <taxon>Symbiodiniaceae</taxon>
        <taxon>Cladocopium</taxon>
    </lineage>
</organism>
<comment type="caution">
    <text evidence="6">The sequence shown here is derived from an EMBL/GenBank/DDBJ whole genome shotgun (WGS) entry which is preliminary data.</text>
</comment>
<evidence type="ECO:0000256" key="1">
    <source>
        <dbReference type="ARBA" id="ARBA00004123"/>
    </source>
</evidence>
<dbReference type="InterPro" id="IPR015943">
    <property type="entry name" value="WD40/YVTN_repeat-like_dom_sf"/>
</dbReference>
<dbReference type="Gene3D" id="3.40.50.1240">
    <property type="entry name" value="Phosphoglycerate mutase-like"/>
    <property type="match status" value="1"/>
</dbReference>
<evidence type="ECO:0000256" key="2">
    <source>
        <dbReference type="ARBA" id="ARBA00023163"/>
    </source>
</evidence>
<feature type="non-terminal residue" evidence="6">
    <location>
        <position position="983"/>
    </location>
</feature>
<dbReference type="Proteomes" id="UP001152797">
    <property type="component" value="Unassembled WGS sequence"/>
</dbReference>
<dbReference type="OrthoDB" id="409474at2759"/>
<reference evidence="7 8" key="2">
    <citation type="submission" date="2024-05" db="EMBL/GenBank/DDBJ databases">
        <authorList>
            <person name="Chen Y."/>
            <person name="Shah S."/>
            <person name="Dougan E. K."/>
            <person name="Thang M."/>
            <person name="Chan C."/>
        </authorList>
    </citation>
    <scope>NUCLEOTIDE SEQUENCE [LARGE SCALE GENOMIC DNA]</scope>
</reference>
<name>A0A9P1GNX8_9DINO</name>
<dbReference type="InterPro" id="IPR029033">
    <property type="entry name" value="His_PPase_superfam"/>
</dbReference>
<dbReference type="SUPFAM" id="SSF53254">
    <property type="entry name" value="Phosphoglycerate mutase-like"/>
    <property type="match status" value="1"/>
</dbReference>
<dbReference type="Gene3D" id="2.130.10.10">
    <property type="entry name" value="YVTN repeat-like/Quinoprotein amine dehydrogenase"/>
    <property type="match status" value="1"/>
</dbReference>
<dbReference type="AlphaFoldDB" id="A0A9P1GNX8"/>
<keyword evidence="3" id="KW-0539">Nucleus</keyword>
<evidence type="ECO:0000313" key="6">
    <source>
        <dbReference type="EMBL" id="CAI4018394.1"/>
    </source>
</evidence>
<dbReference type="GO" id="GO:0006383">
    <property type="term" value="P:transcription by RNA polymerase III"/>
    <property type="evidence" value="ECO:0007669"/>
    <property type="project" value="TreeGrafter"/>
</dbReference>
<keyword evidence="5" id="KW-0732">Signal</keyword>
<evidence type="ECO:0000256" key="5">
    <source>
        <dbReference type="SAM" id="SignalP"/>
    </source>
</evidence>
<feature type="chain" id="PRO_5043273173" evidence="5">
    <location>
        <begin position="24"/>
        <end position="983"/>
    </location>
</feature>
<proteinExistence type="predicted"/>
<dbReference type="EMBL" id="CAMXCT010006691">
    <property type="protein sequence ID" value="CAI4018394.1"/>
    <property type="molecule type" value="Genomic_DNA"/>
</dbReference>
<evidence type="ECO:0000313" key="8">
    <source>
        <dbReference type="Proteomes" id="UP001152797"/>
    </source>
</evidence>
<dbReference type="EMBL" id="CAMXCT020006691">
    <property type="protein sequence ID" value="CAL1171769.1"/>
    <property type="molecule type" value="Genomic_DNA"/>
</dbReference>
<dbReference type="InterPro" id="IPR036322">
    <property type="entry name" value="WD40_repeat_dom_sf"/>
</dbReference>
<protein>
    <submittedName>
        <fullName evidence="6">Uncharacterized protein</fullName>
    </submittedName>
</protein>
<dbReference type="InterPro" id="IPR052416">
    <property type="entry name" value="GTF3C_component"/>
</dbReference>
<dbReference type="SUPFAM" id="SSF50978">
    <property type="entry name" value="WD40 repeat-like"/>
    <property type="match status" value="1"/>
</dbReference>
<comment type="subcellular location">
    <subcellularLocation>
        <location evidence="1">Nucleus</location>
    </subcellularLocation>
</comment>
<dbReference type="PANTHER" id="PTHR15052:SF2">
    <property type="entry name" value="GENERAL TRANSCRIPTION FACTOR 3C POLYPEPTIDE 2"/>
    <property type="match status" value="1"/>
</dbReference>
<dbReference type="GO" id="GO:0005634">
    <property type="term" value="C:nucleus"/>
    <property type="evidence" value="ECO:0007669"/>
    <property type="project" value="UniProtKB-SubCell"/>
</dbReference>
<dbReference type="GO" id="GO:0000127">
    <property type="term" value="C:transcription factor TFIIIC complex"/>
    <property type="evidence" value="ECO:0007669"/>
    <property type="project" value="TreeGrafter"/>
</dbReference>
<evidence type="ECO:0000256" key="3">
    <source>
        <dbReference type="ARBA" id="ARBA00023242"/>
    </source>
</evidence>
<sequence>HLVGLLAAALFALLSAWWLWTEARPVPSEDYVLLAEDERLARFSRQCSAEVLLPEDEPKGWSNWSMHSAVVLLLHGEVSPLHGWPKDPRPPPSWDCRPADLPRHWRINSRVHFQVVAEDGELLERSFDPELDANAKDLDEPWAHRSCAADQLTADGFKQAVLNGRRLAGRYGETLASATLEAYSMDTKPCLTTAVGSLLPLLPEMEGTVSIRTLPATAASVDVASQLRASDDLLARWCHHGSLPCDTQSCTTPAGAAAMMSLADKHLCTLVDSRNDGLAQWLRLAAGASRLTLLSLDVSQLAVHLMSLGLTCRGAVAEGESMRPPRGSMLLLERWRRHSDARWRVLWNGVDVSQELPCGSTEGLGCPEAALLRMLEGDREVETLCDELLDAADLPKDLPRFVLDDGSNGQHRISNCIFLVQPVSAGYAMVKVIPRIRLRVKTPARATPRRPAKQKPRFRREATLNPPPDLTVSRVLLPQVQPCDIILEHKKFHLTKVELDKIFPHDIRACPLKLGAHKAEVRLPGASAAVTTAQGSDLAVVNVGCYVSCVAWSPCGLVLAVAVHGREKPAIAAEGPVEGLSSIQLWRVDLGKNPAAQLRVGLVHEGAGARSLQWLPSKRGQERLGLLLAALGSGEICIYSLPKNVFEEKTLSRALLFARFAPAWIASSGPSGAEPKAVWERYLQCAAARADARDPHGATVAAGCEKAVVLVWRLRGKGTLATSPCAVLRPNLQDADTVVSLAWAPAEEELLVAGLASGFLVLWDLAVPVVPLRAFMPGSRMPMLNLSWNDASTVCVPSECVLIDMRDERMSQFRPHRGSSGKHLVRCTDMCHCPAGVLSVWSDGAVHLKPRERLNFGKEMRSTKSGREAQKDDFWQCWAFSGNPDLRNAPFPHMGYECPKEEPERKEYIGKMFLEYEYELLNHLRLWETSSKHTLELITAPKEEQAMPLTCVALAIPKSDGSSMLATGSSGGIVSIMLRKKAA</sequence>